<dbReference type="AlphaFoldDB" id="A0A0C2VCY8"/>
<sequence>MWTTAHPFSWSALPSSIRNSLYAAMKKYLLIKAEAFCSNFKHQCDYGV</sequence>
<dbReference type="Proteomes" id="UP000031972">
    <property type="component" value="Unassembled WGS sequence"/>
</dbReference>
<reference evidence="1 2" key="1">
    <citation type="submission" date="2015-01" db="EMBL/GenBank/DDBJ databases">
        <title>Jeotgalibacillus campisalis genome sequencing.</title>
        <authorList>
            <person name="Goh K.M."/>
            <person name="Chan K.-G."/>
            <person name="Yaakop A.S."/>
            <person name="Ee R."/>
            <person name="Gan H.M."/>
            <person name="Chan C.S."/>
        </authorList>
    </citation>
    <scope>NUCLEOTIDE SEQUENCE [LARGE SCALE GENOMIC DNA]</scope>
    <source>
        <strain evidence="1 2">SF-57</strain>
    </source>
</reference>
<evidence type="ECO:0000313" key="2">
    <source>
        <dbReference type="Proteomes" id="UP000031972"/>
    </source>
</evidence>
<organism evidence="1 2">
    <name type="scientific">Jeotgalibacillus campisalis</name>
    <dbReference type="NCBI Taxonomy" id="220754"/>
    <lineage>
        <taxon>Bacteria</taxon>
        <taxon>Bacillati</taxon>
        <taxon>Bacillota</taxon>
        <taxon>Bacilli</taxon>
        <taxon>Bacillales</taxon>
        <taxon>Caryophanaceae</taxon>
        <taxon>Jeotgalibacillus</taxon>
    </lineage>
</organism>
<accession>A0A0C2VCY8</accession>
<gene>
    <name evidence="1" type="ORF">KR50_25150</name>
</gene>
<protein>
    <submittedName>
        <fullName evidence="1">Uncharacterized protein</fullName>
    </submittedName>
</protein>
<dbReference type="EMBL" id="JXRR01000016">
    <property type="protein sequence ID" value="KIL46817.1"/>
    <property type="molecule type" value="Genomic_DNA"/>
</dbReference>
<comment type="caution">
    <text evidence="1">The sequence shown here is derived from an EMBL/GenBank/DDBJ whole genome shotgun (WGS) entry which is preliminary data.</text>
</comment>
<proteinExistence type="predicted"/>
<evidence type="ECO:0000313" key="1">
    <source>
        <dbReference type="EMBL" id="KIL46817.1"/>
    </source>
</evidence>
<name>A0A0C2VCY8_9BACL</name>
<keyword evidence="2" id="KW-1185">Reference proteome</keyword>